<sequence>MDNSSIDDISPLQLALNGLINLTYFAITLPNKNGTTHYSNPNYYKGQYLVFSSDGNMICNSDYEFAQYINQNNQCQCKKKNYYPFLRIYQIQIYSECSNKNCHSCENLVNCTLCRYSQIARILPDCICPQGYYETNESYECLSCPIQCETCLSETNCLKCKQSLRILPLCECQIGYTDDSNGNCVKCQFPCLTCKNQTNQCTKCVYDKNRMLNNNCQCKIGYFEDEKKKCQKCSPICQQCFGQKNNCTKLDIILSGIQTSGRLHLGNYLGAIKNWVSLQEKYHDKGAEIYLFLADSHAITDKFKMGPDQEFELTLKNDTIEMMATLIAAGIDPKKSTIFLQSMVPQHAELTWLFNCIGPLHWLNTMIQFKEKKTRNSSIGLYNYPVLMASDILLYKATKVPVGDDQKQHLELTRQFADRYNANYPRVMSLRDGKKKMSKSEISDNSRINLTDDPEVIYDKIRRAKTDSIQSINAGENRPEVTNLLKIYASVTDRSVESIEQEYQGKNMKQFKDGLAENLIKSICPIGLKIETLMEDEESLRQILVQGSQKASQTASQNIKEIKEKMGFLV</sequence>
<dbReference type="InterPro" id="IPR014729">
    <property type="entry name" value="Rossmann-like_a/b/a_fold"/>
</dbReference>
<accession>A0A0V0QG03</accession>
<dbReference type="Proteomes" id="UP000054937">
    <property type="component" value="Unassembled WGS sequence"/>
</dbReference>
<evidence type="ECO:0000256" key="9">
    <source>
        <dbReference type="ARBA" id="ARBA00030268"/>
    </source>
</evidence>
<dbReference type="PANTHER" id="PTHR43766">
    <property type="entry name" value="TRYPTOPHAN--TRNA LIGASE, MITOCHONDRIAL"/>
    <property type="match status" value="1"/>
</dbReference>
<name>A0A0V0QG03_PSEPJ</name>
<evidence type="ECO:0000313" key="12">
    <source>
        <dbReference type="Proteomes" id="UP000054937"/>
    </source>
</evidence>
<evidence type="ECO:0000256" key="8">
    <source>
        <dbReference type="ARBA" id="ARBA00023146"/>
    </source>
</evidence>
<dbReference type="Pfam" id="PF00579">
    <property type="entry name" value="tRNA-synt_1b"/>
    <property type="match status" value="1"/>
</dbReference>
<keyword evidence="4 10" id="KW-0436">Ligase</keyword>
<dbReference type="GO" id="GO:0005739">
    <property type="term" value="C:mitochondrion"/>
    <property type="evidence" value="ECO:0007669"/>
    <property type="project" value="UniProtKB-SubCell"/>
</dbReference>
<dbReference type="PRINTS" id="PR01039">
    <property type="entry name" value="TRNASYNTHTRP"/>
</dbReference>
<dbReference type="NCBIfam" id="TIGR00233">
    <property type="entry name" value="trpS"/>
    <property type="match status" value="1"/>
</dbReference>
<evidence type="ECO:0000313" key="11">
    <source>
        <dbReference type="EMBL" id="KRX01142.1"/>
    </source>
</evidence>
<proteinExistence type="inferred from homology"/>
<dbReference type="InterPro" id="IPR002305">
    <property type="entry name" value="aa-tRNA-synth_Ic"/>
</dbReference>
<keyword evidence="7 10" id="KW-0648">Protein biosynthesis</keyword>
<dbReference type="AlphaFoldDB" id="A0A0V0QG03"/>
<dbReference type="GO" id="GO:0004830">
    <property type="term" value="F:tryptophan-tRNA ligase activity"/>
    <property type="evidence" value="ECO:0007669"/>
    <property type="project" value="UniProtKB-EC"/>
</dbReference>
<dbReference type="InterPro" id="IPR050203">
    <property type="entry name" value="Trp-tRNA_synthetase"/>
</dbReference>
<dbReference type="Gene3D" id="3.40.50.620">
    <property type="entry name" value="HUPs"/>
    <property type="match status" value="1"/>
</dbReference>
<dbReference type="InterPro" id="IPR009030">
    <property type="entry name" value="Growth_fac_rcpt_cys_sf"/>
</dbReference>
<evidence type="ECO:0000256" key="1">
    <source>
        <dbReference type="ARBA" id="ARBA00004173"/>
    </source>
</evidence>
<dbReference type="CDD" id="cd00806">
    <property type="entry name" value="TrpRS_core"/>
    <property type="match status" value="1"/>
</dbReference>
<evidence type="ECO:0000256" key="7">
    <source>
        <dbReference type="ARBA" id="ARBA00022917"/>
    </source>
</evidence>
<evidence type="ECO:0000256" key="3">
    <source>
        <dbReference type="ARBA" id="ARBA00013161"/>
    </source>
</evidence>
<keyword evidence="12" id="KW-1185">Reference proteome</keyword>
<dbReference type="GO" id="GO:0006436">
    <property type="term" value="P:tryptophanyl-tRNA aminoacylation"/>
    <property type="evidence" value="ECO:0007669"/>
    <property type="project" value="InterPro"/>
</dbReference>
<dbReference type="PANTHER" id="PTHR43766:SF1">
    <property type="entry name" value="TRYPTOPHAN--TRNA LIGASE, MITOCHONDRIAL"/>
    <property type="match status" value="1"/>
</dbReference>
<gene>
    <name evidence="11" type="ORF">PPERSA_08243</name>
</gene>
<evidence type="ECO:0000256" key="10">
    <source>
        <dbReference type="RuleBase" id="RU363036"/>
    </source>
</evidence>
<keyword evidence="8 10" id="KW-0030">Aminoacyl-tRNA synthetase</keyword>
<evidence type="ECO:0000256" key="2">
    <source>
        <dbReference type="ARBA" id="ARBA00005594"/>
    </source>
</evidence>
<dbReference type="EC" id="6.1.1.2" evidence="3"/>
<keyword evidence="5 10" id="KW-0547">Nucleotide-binding</keyword>
<comment type="similarity">
    <text evidence="2 10">Belongs to the class-I aminoacyl-tRNA synthetase family.</text>
</comment>
<dbReference type="SUPFAM" id="SSF52374">
    <property type="entry name" value="Nucleotidylyl transferase"/>
    <property type="match status" value="1"/>
</dbReference>
<keyword evidence="6 10" id="KW-0067">ATP-binding</keyword>
<dbReference type="SUPFAM" id="SSF57184">
    <property type="entry name" value="Growth factor receptor domain"/>
    <property type="match status" value="2"/>
</dbReference>
<dbReference type="InParanoid" id="A0A0V0QG03"/>
<dbReference type="Gene3D" id="2.10.220.10">
    <property type="entry name" value="Hormone Receptor, Insulin-like Growth Factor Receptor 1, Chain A, domain 2"/>
    <property type="match status" value="1"/>
</dbReference>
<comment type="subcellular location">
    <subcellularLocation>
        <location evidence="1">Mitochondrion</location>
    </subcellularLocation>
</comment>
<dbReference type="EMBL" id="LDAU01000176">
    <property type="protein sequence ID" value="KRX01142.1"/>
    <property type="molecule type" value="Genomic_DNA"/>
</dbReference>
<reference evidence="11 12" key="1">
    <citation type="journal article" date="2015" name="Sci. Rep.">
        <title>Genome of the facultative scuticociliatosis pathogen Pseudocohnilembus persalinus provides insight into its virulence through horizontal gene transfer.</title>
        <authorList>
            <person name="Xiong J."/>
            <person name="Wang G."/>
            <person name="Cheng J."/>
            <person name="Tian M."/>
            <person name="Pan X."/>
            <person name="Warren A."/>
            <person name="Jiang C."/>
            <person name="Yuan D."/>
            <person name="Miao W."/>
        </authorList>
    </citation>
    <scope>NUCLEOTIDE SEQUENCE [LARGE SCALE GENOMIC DNA]</scope>
    <source>
        <strain evidence="11">36N120E</strain>
    </source>
</reference>
<dbReference type="InterPro" id="IPR002306">
    <property type="entry name" value="Trp-tRNA-ligase"/>
</dbReference>
<protein>
    <recommendedName>
        <fullName evidence="3">tryptophan--tRNA ligase</fullName>
        <ecNumber evidence="3">6.1.1.2</ecNumber>
    </recommendedName>
    <alternativeName>
        <fullName evidence="9">Tryptophanyl-tRNA synthetase</fullName>
    </alternativeName>
</protein>
<dbReference type="OrthoDB" id="15808at2759"/>
<evidence type="ECO:0000256" key="4">
    <source>
        <dbReference type="ARBA" id="ARBA00022598"/>
    </source>
</evidence>
<organism evidence="11 12">
    <name type="scientific">Pseudocohnilembus persalinus</name>
    <name type="common">Ciliate</name>
    <dbReference type="NCBI Taxonomy" id="266149"/>
    <lineage>
        <taxon>Eukaryota</taxon>
        <taxon>Sar</taxon>
        <taxon>Alveolata</taxon>
        <taxon>Ciliophora</taxon>
        <taxon>Intramacronucleata</taxon>
        <taxon>Oligohymenophorea</taxon>
        <taxon>Scuticociliatia</taxon>
        <taxon>Philasterida</taxon>
        <taxon>Pseudocohnilembidae</taxon>
        <taxon>Pseudocohnilembus</taxon>
    </lineage>
</organism>
<comment type="caution">
    <text evidence="11">The sequence shown here is derived from an EMBL/GenBank/DDBJ whole genome shotgun (WGS) entry which is preliminary data.</text>
</comment>
<dbReference type="Gene3D" id="1.10.240.10">
    <property type="entry name" value="Tyrosyl-Transfer RNA Synthetase"/>
    <property type="match status" value="1"/>
</dbReference>
<dbReference type="FunFam" id="1.10.240.10:FF:000002">
    <property type="entry name" value="Tryptophan--tRNA ligase"/>
    <property type="match status" value="1"/>
</dbReference>
<evidence type="ECO:0000256" key="6">
    <source>
        <dbReference type="ARBA" id="ARBA00022840"/>
    </source>
</evidence>
<evidence type="ECO:0000256" key="5">
    <source>
        <dbReference type="ARBA" id="ARBA00022741"/>
    </source>
</evidence>
<dbReference type="GO" id="GO:0005524">
    <property type="term" value="F:ATP binding"/>
    <property type="evidence" value="ECO:0007669"/>
    <property type="project" value="UniProtKB-KW"/>
</dbReference>